<dbReference type="SUPFAM" id="SSF54631">
    <property type="entry name" value="CBS-domain pair"/>
    <property type="match status" value="1"/>
</dbReference>
<dbReference type="PANTHER" id="PTHR48108">
    <property type="entry name" value="CBS DOMAIN-CONTAINING PROTEIN CBSX2, CHLOROPLASTIC"/>
    <property type="match status" value="1"/>
</dbReference>
<dbReference type="RefSeq" id="WP_019598007.1">
    <property type="nucleotide sequence ID" value="NZ_FNQC01000004.1"/>
</dbReference>
<evidence type="ECO:0000256" key="2">
    <source>
        <dbReference type="PROSITE-ProRule" id="PRU00703"/>
    </source>
</evidence>
<keyword evidence="5" id="KW-1185">Reference proteome</keyword>
<name>A0A1H3PCN3_9BACT</name>
<evidence type="ECO:0000256" key="1">
    <source>
        <dbReference type="ARBA" id="ARBA00022737"/>
    </source>
</evidence>
<reference evidence="4 5" key="1">
    <citation type="submission" date="2016-10" db="EMBL/GenBank/DDBJ databases">
        <authorList>
            <person name="Varghese N."/>
            <person name="Submissions S."/>
        </authorList>
    </citation>
    <scope>NUCLEOTIDE SEQUENCE [LARGE SCALE GENOMIC DNA]</scope>
    <source>
        <strain evidence="4 5">DSM 17997</strain>
    </source>
</reference>
<sequence length="485" mass="56790">MIQTSEISTDHFYSKKVGDLHFRNLRTCPENTPIFQAAQWMSQEKISCLFVGDSNQQIKGFVTDITLRDQVLAKKRNHDIAIGEIMDRNIIYIRKDAYLYEALLMMFQTKTRYLLVKDGSEYVGWISRTKILTEQSQSPFIFIQSVKQALDIDELKEKWLQVPEIVHQLVTRGLKAEIINQIITTIADTITLRVIENTISEIGSPPAKFIFFVLGSEGRSEQTLKTDQDNAIIYEDKANEHREETREYFLDFADRISSALDTIGFSFCLGGFMAKNPKWTHSLSHWKRNYESWIRESTQETVLKYSTFFDCRGIYGDFSLLEELKSFMDLQLQNPTERFYINMGTNALQYEPPLTFFKNIRTFKIDGEKFFDLKKTMTPIVDLVRIFSLKNRVFETNTGKRIKHLQEKGVFSSKEAQELIHAYYYLMALRLEIQSLQIIKDHKTPENHISLHQLTKVQMVTLVEIFKVIKDFQLKIKIEFTKNIF</sequence>
<dbReference type="InterPro" id="IPR000644">
    <property type="entry name" value="CBS_dom"/>
</dbReference>
<dbReference type="PANTHER" id="PTHR48108:SF34">
    <property type="entry name" value="CBS DOMAIN-CONTAINING PROTEIN YHCV"/>
    <property type="match status" value="1"/>
</dbReference>
<dbReference type="InterPro" id="IPR018821">
    <property type="entry name" value="DUF294_put_nucleoTrafse_sb-bd"/>
</dbReference>
<organism evidence="4 5">
    <name type="scientific">Rhodonellum ikkaensis</name>
    <dbReference type="NCBI Taxonomy" id="336829"/>
    <lineage>
        <taxon>Bacteria</taxon>
        <taxon>Pseudomonadati</taxon>
        <taxon>Bacteroidota</taxon>
        <taxon>Cytophagia</taxon>
        <taxon>Cytophagales</taxon>
        <taxon>Cytophagaceae</taxon>
        <taxon>Rhodonellum</taxon>
    </lineage>
</organism>
<protein>
    <submittedName>
        <fullName evidence="4">CBS domain-containing protein</fullName>
    </submittedName>
</protein>
<evidence type="ECO:0000313" key="5">
    <source>
        <dbReference type="Proteomes" id="UP000199663"/>
    </source>
</evidence>
<keyword evidence="1" id="KW-0677">Repeat</keyword>
<dbReference type="Proteomes" id="UP000199663">
    <property type="component" value="Unassembled WGS sequence"/>
</dbReference>
<feature type="domain" description="CBS" evidence="3">
    <location>
        <begin position="21"/>
        <end position="80"/>
    </location>
</feature>
<evidence type="ECO:0000313" key="4">
    <source>
        <dbReference type="EMBL" id="SDY98922.1"/>
    </source>
</evidence>
<evidence type="ECO:0000259" key="3">
    <source>
        <dbReference type="PROSITE" id="PS51371"/>
    </source>
</evidence>
<dbReference type="Pfam" id="PF10335">
    <property type="entry name" value="DUF294_C"/>
    <property type="match status" value="1"/>
</dbReference>
<dbReference type="InterPro" id="IPR005105">
    <property type="entry name" value="GlnD_Uridyltrans_N"/>
</dbReference>
<keyword evidence="2" id="KW-0129">CBS domain</keyword>
<feature type="domain" description="CBS" evidence="3">
    <location>
        <begin position="86"/>
        <end position="145"/>
    </location>
</feature>
<dbReference type="Pfam" id="PF00571">
    <property type="entry name" value="CBS"/>
    <property type="match status" value="2"/>
</dbReference>
<dbReference type="Gene3D" id="3.10.580.10">
    <property type="entry name" value="CBS-domain"/>
    <property type="match status" value="1"/>
</dbReference>
<dbReference type="Pfam" id="PF03445">
    <property type="entry name" value="DUF294"/>
    <property type="match status" value="1"/>
</dbReference>
<dbReference type="InterPro" id="IPR046342">
    <property type="entry name" value="CBS_dom_sf"/>
</dbReference>
<dbReference type="PROSITE" id="PS51371">
    <property type="entry name" value="CBS"/>
    <property type="match status" value="2"/>
</dbReference>
<comment type="caution">
    <text evidence="4">The sequence shown here is derived from an EMBL/GenBank/DDBJ whole genome shotgun (WGS) entry which is preliminary data.</text>
</comment>
<gene>
    <name evidence="4" type="ORF">SAMN05444412_104202</name>
</gene>
<accession>A0A1H3PCN3</accession>
<dbReference type="EMBL" id="FNQC01000004">
    <property type="protein sequence ID" value="SDY98922.1"/>
    <property type="molecule type" value="Genomic_DNA"/>
</dbReference>
<dbReference type="CDD" id="cd05401">
    <property type="entry name" value="NT_GlnE_GlnD_like"/>
    <property type="match status" value="1"/>
</dbReference>
<proteinExistence type="predicted"/>
<dbReference type="InterPro" id="IPR051462">
    <property type="entry name" value="CBS_domain-containing"/>
</dbReference>
<dbReference type="SMART" id="SM00116">
    <property type="entry name" value="CBS"/>
    <property type="match status" value="2"/>
</dbReference>